<sequence length="370" mass="41096">MNRMPSLSTRTLNRTLLQRQLLLDRVTWPVADVVGRLVAMQGQEPDAPYVGLWTRVTGFRHDALSTSLRERRIVRGAHLRTTQHLALADDFRWLRPLLQPRLDRAPMAGLRREIDGVDLAELAAVARRTLAGKTLTRRELGVLLAEHFPDRRPGPLAVSAHFLVAMVHPPPSGLWGRRGPVPCALAEDWIGRDLEQAPSVATLVTRYLAAFGPADVKDVQAWSGLTRLREVVEELRPRLRVHRDEHGRELFDLPEAEPADPELPAPVRFLPAFDNLLLGHADRGRVIADAHRKLVCPGQATVRPTFLVDGFVSGVWAHREGQLLVSPFRELPGGDLDEVTREAGRLAAFLAEDGTPPTVRFDNALVSGGR</sequence>
<dbReference type="EMBL" id="CP034687">
    <property type="protein sequence ID" value="AZS84248.1"/>
    <property type="molecule type" value="Genomic_DNA"/>
</dbReference>
<dbReference type="OrthoDB" id="9148135at2"/>
<dbReference type="PANTHER" id="PTHR38479">
    <property type="entry name" value="LMO0824 PROTEIN"/>
    <property type="match status" value="1"/>
</dbReference>
<proteinExistence type="predicted"/>
<reference evidence="2 4" key="1">
    <citation type="submission" date="2018-04" db="EMBL/GenBank/DDBJ databases">
        <title>Complete genome sequences of Streptomyces griseoviridis K61 and characterization of antagonistic properties of biological control agents.</title>
        <authorList>
            <person name="Mariita R.M."/>
            <person name="Sello J.K."/>
        </authorList>
    </citation>
    <scope>NUCLEOTIDE SEQUENCE [LARGE SCALE GENOMIC DNA]</scope>
    <source>
        <strain evidence="2 4">K61</strain>
    </source>
</reference>
<keyword evidence="1" id="KW-0238">DNA-binding</keyword>
<gene>
    <name evidence="2" type="ORF">DDJ31_31240</name>
    <name evidence="1" type="ORF">ELQ87_08105</name>
</gene>
<dbReference type="InterPro" id="IPR009351">
    <property type="entry name" value="AlkZ-like"/>
</dbReference>
<reference evidence="1 3" key="2">
    <citation type="submission" date="2018-12" db="EMBL/GenBank/DDBJ databases">
        <title>Streptomyces griseoviridis F1-27 complete genome.</title>
        <authorList>
            <person name="Mariita R.M."/>
            <person name="Sello J.K."/>
        </authorList>
    </citation>
    <scope>NUCLEOTIDE SEQUENCE [LARGE SCALE GENOMIC DNA]</scope>
    <source>
        <strain evidence="1 3">F1-27</strain>
    </source>
</reference>
<dbReference type="EMBL" id="CP029078">
    <property type="protein sequence ID" value="QCN88893.1"/>
    <property type="molecule type" value="Genomic_DNA"/>
</dbReference>
<keyword evidence="4" id="KW-1185">Reference proteome</keyword>
<organism evidence="1 3">
    <name type="scientific">Streptomyces griseoviridis</name>
    <dbReference type="NCBI Taxonomy" id="45398"/>
    <lineage>
        <taxon>Bacteria</taxon>
        <taxon>Bacillati</taxon>
        <taxon>Actinomycetota</taxon>
        <taxon>Actinomycetes</taxon>
        <taxon>Kitasatosporales</taxon>
        <taxon>Streptomycetaceae</taxon>
        <taxon>Streptomyces</taxon>
    </lineage>
</organism>
<dbReference type="AlphaFoldDB" id="A0A3Q9KRB5"/>
<evidence type="ECO:0000313" key="3">
    <source>
        <dbReference type="Proteomes" id="UP000271291"/>
    </source>
</evidence>
<dbReference type="Proteomes" id="UP000271291">
    <property type="component" value="Chromosome"/>
</dbReference>
<dbReference type="Proteomes" id="UP000501753">
    <property type="component" value="Chromosome"/>
</dbReference>
<dbReference type="Pfam" id="PF06224">
    <property type="entry name" value="AlkZ-like"/>
    <property type="match status" value="1"/>
</dbReference>
<dbReference type="GO" id="GO:0003677">
    <property type="term" value="F:DNA binding"/>
    <property type="evidence" value="ECO:0007669"/>
    <property type="project" value="UniProtKB-KW"/>
</dbReference>
<name>A0A3Q9KRB5_STRGD</name>
<dbReference type="PANTHER" id="PTHR38479:SF2">
    <property type="entry name" value="WINGED HELIX DNA-BINDING DOMAIN-CONTAINING PROTEIN"/>
    <property type="match status" value="1"/>
</dbReference>
<protein>
    <submittedName>
        <fullName evidence="1">Winged helix DNA-binding domain-containing protein</fullName>
    </submittedName>
</protein>
<evidence type="ECO:0000313" key="4">
    <source>
        <dbReference type="Proteomes" id="UP000501753"/>
    </source>
</evidence>
<evidence type="ECO:0000313" key="1">
    <source>
        <dbReference type="EMBL" id="AZS84248.1"/>
    </source>
</evidence>
<dbReference type="KEGG" id="sgd:ELQ87_08105"/>
<evidence type="ECO:0000313" key="2">
    <source>
        <dbReference type="EMBL" id="QCN88893.1"/>
    </source>
</evidence>
<accession>A0A3Q9KRB5</accession>